<dbReference type="SUPFAM" id="SSF47336">
    <property type="entry name" value="ACP-like"/>
    <property type="match status" value="1"/>
</dbReference>
<dbReference type="PROSITE" id="PS00012">
    <property type="entry name" value="PHOSPHOPANTETHEINE"/>
    <property type="match status" value="1"/>
</dbReference>
<feature type="non-terminal residue" evidence="6">
    <location>
        <position position="1030"/>
    </location>
</feature>
<dbReference type="GO" id="GO:0009239">
    <property type="term" value="P:enterobactin biosynthetic process"/>
    <property type="evidence" value="ECO:0007669"/>
    <property type="project" value="TreeGrafter"/>
</dbReference>
<dbReference type="Pfam" id="PF00501">
    <property type="entry name" value="AMP-binding"/>
    <property type="match status" value="1"/>
</dbReference>
<evidence type="ECO:0000259" key="5">
    <source>
        <dbReference type="PROSITE" id="PS50075"/>
    </source>
</evidence>
<dbReference type="GO" id="GO:0031177">
    <property type="term" value="F:phosphopantetheine binding"/>
    <property type="evidence" value="ECO:0007669"/>
    <property type="project" value="TreeGrafter"/>
</dbReference>
<evidence type="ECO:0000256" key="3">
    <source>
        <dbReference type="ARBA" id="ARBA00022553"/>
    </source>
</evidence>
<keyword evidence="7" id="KW-1185">Reference proteome</keyword>
<feature type="domain" description="Carrier" evidence="5">
    <location>
        <begin position="505"/>
        <end position="580"/>
    </location>
</feature>
<dbReference type="AlphaFoldDB" id="A0A3M2L7Y7"/>
<dbReference type="FunFam" id="3.40.50.980:FF:000001">
    <property type="entry name" value="Non-ribosomal peptide synthetase"/>
    <property type="match status" value="1"/>
</dbReference>
<dbReference type="SUPFAM" id="SSF56801">
    <property type="entry name" value="Acetyl-CoA synthetase-like"/>
    <property type="match status" value="1"/>
</dbReference>
<dbReference type="Pfam" id="PF13193">
    <property type="entry name" value="AMP-binding_C"/>
    <property type="match status" value="1"/>
</dbReference>
<dbReference type="Pfam" id="PF00550">
    <property type="entry name" value="PP-binding"/>
    <property type="match status" value="1"/>
</dbReference>
<dbReference type="Gene3D" id="3.30.559.10">
    <property type="entry name" value="Chloramphenicol acetyltransferase-like domain"/>
    <property type="match status" value="1"/>
</dbReference>
<dbReference type="PROSITE" id="PS50075">
    <property type="entry name" value="CARRIER"/>
    <property type="match status" value="1"/>
</dbReference>
<dbReference type="InterPro" id="IPR036736">
    <property type="entry name" value="ACP-like_sf"/>
</dbReference>
<reference evidence="6 7" key="1">
    <citation type="submission" date="2018-10" db="EMBL/GenBank/DDBJ databases">
        <title>Isolation from soil.</title>
        <authorList>
            <person name="Hu J."/>
        </authorList>
    </citation>
    <scope>NUCLEOTIDE SEQUENCE [LARGE SCALE GENOMIC DNA]</scope>
    <source>
        <strain evidence="6 7">NEAU-Ht49</strain>
    </source>
</reference>
<dbReference type="Pfam" id="PF00668">
    <property type="entry name" value="Condensation"/>
    <property type="match status" value="1"/>
</dbReference>
<dbReference type="InterPro" id="IPR009081">
    <property type="entry name" value="PP-bd_ACP"/>
</dbReference>
<keyword evidence="3" id="KW-0597">Phosphoprotein</keyword>
<protein>
    <submittedName>
        <fullName evidence="6">Amino acid adenylation domain-containing protein</fullName>
    </submittedName>
</protein>
<dbReference type="InterPro" id="IPR006162">
    <property type="entry name" value="Ppantetheine_attach_site"/>
</dbReference>
<dbReference type="InterPro" id="IPR000873">
    <property type="entry name" value="AMP-dep_synth/lig_dom"/>
</dbReference>
<organism evidence="6 7">
    <name type="scientific">Actinomadura harenae</name>
    <dbReference type="NCBI Taxonomy" id="2483351"/>
    <lineage>
        <taxon>Bacteria</taxon>
        <taxon>Bacillati</taxon>
        <taxon>Actinomycetota</taxon>
        <taxon>Actinomycetes</taxon>
        <taxon>Streptosporangiales</taxon>
        <taxon>Thermomonosporaceae</taxon>
        <taxon>Actinomadura</taxon>
    </lineage>
</organism>
<dbReference type="InterPro" id="IPR045851">
    <property type="entry name" value="AMP-bd_C_sf"/>
</dbReference>
<dbReference type="Gene3D" id="1.10.1200.10">
    <property type="entry name" value="ACP-like"/>
    <property type="match status" value="1"/>
</dbReference>
<dbReference type="GO" id="GO:0005829">
    <property type="term" value="C:cytosol"/>
    <property type="evidence" value="ECO:0007669"/>
    <property type="project" value="TreeGrafter"/>
</dbReference>
<dbReference type="GO" id="GO:0047527">
    <property type="term" value="F:2,3-dihydroxybenzoate-serine ligase activity"/>
    <property type="evidence" value="ECO:0007669"/>
    <property type="project" value="TreeGrafter"/>
</dbReference>
<dbReference type="FunFam" id="2.30.38.10:FF:000001">
    <property type="entry name" value="Non-ribosomal peptide synthetase PvdI"/>
    <property type="match status" value="1"/>
</dbReference>
<dbReference type="Gene3D" id="3.40.50.980">
    <property type="match status" value="2"/>
</dbReference>
<accession>A0A3M2L7Y7</accession>
<dbReference type="GO" id="GO:0009366">
    <property type="term" value="C:enterobactin synthetase complex"/>
    <property type="evidence" value="ECO:0007669"/>
    <property type="project" value="TreeGrafter"/>
</dbReference>
<comment type="caution">
    <text evidence="6">The sequence shown here is derived from an EMBL/GenBank/DDBJ whole genome shotgun (WGS) entry which is preliminary data.</text>
</comment>
<dbReference type="OrthoDB" id="3671989at2"/>
<gene>
    <name evidence="6" type="ORF">EBO15_41325</name>
</gene>
<dbReference type="EMBL" id="RFFG01000178">
    <property type="protein sequence ID" value="RMI33792.1"/>
    <property type="molecule type" value="Genomic_DNA"/>
</dbReference>
<dbReference type="PANTHER" id="PTHR45527:SF1">
    <property type="entry name" value="FATTY ACID SYNTHASE"/>
    <property type="match status" value="1"/>
</dbReference>
<dbReference type="Gene3D" id="3.30.300.30">
    <property type="match status" value="1"/>
</dbReference>
<dbReference type="Gene3D" id="3.30.559.30">
    <property type="entry name" value="Nonribosomal peptide synthetase, condensation domain"/>
    <property type="match status" value="1"/>
</dbReference>
<dbReference type="PROSITE" id="PS00455">
    <property type="entry name" value="AMP_BINDING"/>
    <property type="match status" value="1"/>
</dbReference>
<name>A0A3M2L7Y7_9ACTN</name>
<keyword evidence="2" id="KW-0596">Phosphopantetheine</keyword>
<dbReference type="RefSeq" id="WP_122199897.1">
    <property type="nucleotide sequence ID" value="NZ_RFFG01000178.1"/>
</dbReference>
<sequence length="1030" mass="109886">MSSLAELFARQAAWTPRAPALLTDRGPVDYAELDRRSAALAAELAARGVGPESRVGVLLPRGPDLVTALLAVWRVGGAYVPLDPEHPARRSAQVLQDTAPAVLVTGSDVRVRPSDLGADAPVVHVEDAYAGHRDAPRTIVPADPDTAAYVLHTSGSTGRPKGVVVTHGGIANRVLWTVRRHRLGPADRILHKTAVTFDAAGWEIFAPLVSGGAVAIAPPGADRDPALLLRSVAAHRATVLQVVPSLLRVLVGEPDWSGCETLRLLFSAGEPLDAELCRQLLERHGCEIWNTYGPTECAIDVAAHRVDPAVPSGPVPLGRAIDRTRLRVLDEMGEPVPVGVPGELYVGGAGVARGYAGRPDLTAERFVPDPYGLPGARLYRTGDLVAWRADGRLRFLGRIDRQVKVNGVRIEPAEVEGALTAHPGVGAAAVTARDGRLVAYVTPARGLAVAPAGVELRAHLRDRLPAPMVPAVFVPLAELPLTASGKIDRGALPAGDGPGPSADRRPLSAAEWTVAECWMELLDGARPGPSDDFFKLGGHSLLLAGLAARLRERTGAPVDVADLYSAATVERQAALLTAARPAAGDEGDGAVPRARRDGPQPASHGQRRMWLLDRMNPGAAEYTVPLMLRLDVTPDVLERALTRLAARHEALRTRFRMDDADLVQVVDPPRPVPVRVVDAEPGALPGLVAAEVAEGFDLRDGPVWRGTLLREPGAVPLVLLTFHHIACDGTSLLVVERELRELCATGAAEDDVPDPDRIDHVDYTTWQRRRVETRAAADLDHWRRTLAGAEPLDLPADRPRPAVRDAAGAVVRWTLPADRARQLVRVGHAHGATPYTTLLTAFACLLGGYAGTRDLLVGSPVSDRVRPELEPVVGFLSETLVHRLDLSGDPDFGTALTRAAAVVRASLAHRHVPFDRLVAELAPGADRSRTPLFQVMFDLQDDGVSGPAEDPADAGLLDHAWRVARTDLGLTVRRSADGALAGRFEYATALFGETTVRRLADRFVRLLGALADRPRVPVGDLATATGAERC</sequence>
<evidence type="ECO:0000256" key="1">
    <source>
        <dbReference type="ARBA" id="ARBA00001957"/>
    </source>
</evidence>
<dbReference type="NCBIfam" id="TIGR01733">
    <property type="entry name" value="AA-adenyl-dom"/>
    <property type="match status" value="1"/>
</dbReference>
<proteinExistence type="predicted"/>
<evidence type="ECO:0000256" key="2">
    <source>
        <dbReference type="ARBA" id="ARBA00022450"/>
    </source>
</evidence>
<dbReference type="Gene3D" id="2.30.38.10">
    <property type="entry name" value="Luciferase, Domain 3"/>
    <property type="match status" value="1"/>
</dbReference>
<evidence type="ECO:0000313" key="7">
    <source>
        <dbReference type="Proteomes" id="UP000282674"/>
    </source>
</evidence>
<dbReference type="InterPro" id="IPR025110">
    <property type="entry name" value="AMP-bd_C"/>
</dbReference>
<evidence type="ECO:0000256" key="4">
    <source>
        <dbReference type="SAM" id="MobiDB-lite"/>
    </source>
</evidence>
<dbReference type="GO" id="GO:0043041">
    <property type="term" value="P:amino acid activation for nonribosomal peptide biosynthetic process"/>
    <property type="evidence" value="ECO:0007669"/>
    <property type="project" value="TreeGrafter"/>
</dbReference>
<dbReference type="InterPro" id="IPR001242">
    <property type="entry name" value="Condensation_dom"/>
</dbReference>
<dbReference type="InterPro" id="IPR023213">
    <property type="entry name" value="CAT-like_dom_sf"/>
</dbReference>
<dbReference type="Proteomes" id="UP000282674">
    <property type="component" value="Unassembled WGS sequence"/>
</dbReference>
<dbReference type="InterPro" id="IPR010071">
    <property type="entry name" value="AA_adenyl_dom"/>
</dbReference>
<feature type="region of interest" description="Disordered" evidence="4">
    <location>
        <begin position="580"/>
        <end position="606"/>
    </location>
</feature>
<dbReference type="SUPFAM" id="SSF52777">
    <property type="entry name" value="CoA-dependent acyltransferases"/>
    <property type="match status" value="2"/>
</dbReference>
<dbReference type="InterPro" id="IPR020845">
    <property type="entry name" value="AMP-binding_CS"/>
</dbReference>
<comment type="cofactor">
    <cofactor evidence="1">
        <name>pantetheine 4'-phosphate</name>
        <dbReference type="ChEBI" id="CHEBI:47942"/>
    </cofactor>
</comment>
<dbReference type="CDD" id="cd19531">
    <property type="entry name" value="LCL_NRPS-like"/>
    <property type="match status" value="1"/>
</dbReference>
<dbReference type="FunFam" id="3.40.50.12780:FF:000012">
    <property type="entry name" value="Non-ribosomal peptide synthetase"/>
    <property type="match status" value="1"/>
</dbReference>
<evidence type="ECO:0000313" key="6">
    <source>
        <dbReference type="EMBL" id="RMI33792.1"/>
    </source>
</evidence>
<dbReference type="PANTHER" id="PTHR45527">
    <property type="entry name" value="NONRIBOSOMAL PEPTIDE SYNTHETASE"/>
    <property type="match status" value="1"/>
</dbReference>
<dbReference type="GO" id="GO:0008610">
    <property type="term" value="P:lipid biosynthetic process"/>
    <property type="evidence" value="ECO:0007669"/>
    <property type="project" value="UniProtKB-ARBA"/>
</dbReference>